<evidence type="ECO:0000256" key="8">
    <source>
        <dbReference type="ARBA" id="ARBA00022982"/>
    </source>
</evidence>
<dbReference type="AlphaFoldDB" id="A0A7W6G5D8"/>
<dbReference type="GO" id="GO:0009055">
    <property type="term" value="F:electron transfer activity"/>
    <property type="evidence" value="ECO:0007669"/>
    <property type="project" value="InterPro"/>
</dbReference>
<comment type="cofactor">
    <cofactor evidence="1">
        <name>heme b</name>
        <dbReference type="ChEBI" id="CHEBI:60344"/>
    </cofactor>
</comment>
<evidence type="ECO:0000256" key="13">
    <source>
        <dbReference type="SAM" id="Phobius"/>
    </source>
</evidence>
<keyword evidence="3" id="KW-0813">Transport</keyword>
<evidence type="ECO:0000256" key="6">
    <source>
        <dbReference type="ARBA" id="ARBA00022692"/>
    </source>
</evidence>
<dbReference type="GO" id="GO:0005886">
    <property type="term" value="C:plasma membrane"/>
    <property type="evidence" value="ECO:0007669"/>
    <property type="project" value="UniProtKB-SubCell"/>
</dbReference>
<dbReference type="RefSeq" id="WP_183623453.1">
    <property type="nucleotide sequence ID" value="NZ_JACIDX010000003.1"/>
</dbReference>
<dbReference type="GO" id="GO:0022904">
    <property type="term" value="P:respiratory electron transport chain"/>
    <property type="evidence" value="ECO:0007669"/>
    <property type="project" value="InterPro"/>
</dbReference>
<evidence type="ECO:0000256" key="10">
    <source>
        <dbReference type="ARBA" id="ARBA00023004"/>
    </source>
</evidence>
<evidence type="ECO:0000259" key="14">
    <source>
        <dbReference type="Pfam" id="PF01292"/>
    </source>
</evidence>
<feature type="domain" description="Cytochrome b561 bacterial/Ni-hydrogenase" evidence="14">
    <location>
        <begin position="9"/>
        <end position="204"/>
    </location>
</feature>
<evidence type="ECO:0000256" key="7">
    <source>
        <dbReference type="ARBA" id="ARBA00022723"/>
    </source>
</evidence>
<evidence type="ECO:0000313" key="16">
    <source>
        <dbReference type="Proteomes" id="UP000548867"/>
    </source>
</evidence>
<evidence type="ECO:0000256" key="4">
    <source>
        <dbReference type="ARBA" id="ARBA00022475"/>
    </source>
</evidence>
<evidence type="ECO:0000256" key="5">
    <source>
        <dbReference type="ARBA" id="ARBA00022617"/>
    </source>
</evidence>
<accession>A0A7W6G5D8</accession>
<dbReference type="Proteomes" id="UP000548867">
    <property type="component" value="Unassembled WGS sequence"/>
</dbReference>
<reference evidence="15 16" key="1">
    <citation type="submission" date="2020-08" db="EMBL/GenBank/DDBJ databases">
        <title>Genomic Encyclopedia of Type Strains, Phase IV (KMG-IV): sequencing the most valuable type-strain genomes for metagenomic binning, comparative biology and taxonomic classification.</title>
        <authorList>
            <person name="Goeker M."/>
        </authorList>
    </citation>
    <scope>NUCLEOTIDE SEQUENCE [LARGE SCALE GENOMIC DNA]</scope>
    <source>
        <strain evidence="15 16">DSM 27057</strain>
    </source>
</reference>
<dbReference type="InterPro" id="IPR016174">
    <property type="entry name" value="Di-haem_cyt_TM"/>
</dbReference>
<keyword evidence="11 13" id="KW-0472">Membrane</keyword>
<evidence type="ECO:0000256" key="11">
    <source>
        <dbReference type="ARBA" id="ARBA00023136"/>
    </source>
</evidence>
<evidence type="ECO:0000256" key="3">
    <source>
        <dbReference type="ARBA" id="ARBA00022448"/>
    </source>
</evidence>
<evidence type="ECO:0000313" key="15">
    <source>
        <dbReference type="EMBL" id="MBB3954163.1"/>
    </source>
</evidence>
<dbReference type="PANTHER" id="PTHR30529:SF1">
    <property type="entry name" value="CYTOCHROME B561 HOMOLOG 2"/>
    <property type="match status" value="1"/>
</dbReference>
<keyword evidence="16" id="KW-1185">Reference proteome</keyword>
<feature type="transmembrane region" description="Helical" evidence="13">
    <location>
        <begin position="54"/>
        <end position="73"/>
    </location>
</feature>
<organism evidence="15 16">
    <name type="scientific">Novosphingobium sediminicola</name>
    <dbReference type="NCBI Taxonomy" id="563162"/>
    <lineage>
        <taxon>Bacteria</taxon>
        <taxon>Pseudomonadati</taxon>
        <taxon>Pseudomonadota</taxon>
        <taxon>Alphaproteobacteria</taxon>
        <taxon>Sphingomonadales</taxon>
        <taxon>Sphingomonadaceae</taxon>
        <taxon>Novosphingobium</taxon>
    </lineage>
</organism>
<keyword evidence="7" id="KW-0479">Metal-binding</keyword>
<dbReference type="InterPro" id="IPR011577">
    <property type="entry name" value="Cyt_b561_bac/Ni-Hgenase"/>
</dbReference>
<comment type="caution">
    <text evidence="15">The sequence shown here is derived from an EMBL/GenBank/DDBJ whole genome shotgun (WGS) entry which is preliminary data.</text>
</comment>
<dbReference type="SUPFAM" id="SSF81342">
    <property type="entry name" value="Transmembrane di-heme cytochromes"/>
    <property type="match status" value="1"/>
</dbReference>
<evidence type="ECO:0000256" key="12">
    <source>
        <dbReference type="ARBA" id="ARBA00037975"/>
    </source>
</evidence>
<dbReference type="InterPro" id="IPR052168">
    <property type="entry name" value="Cytochrome_b561_oxidase"/>
</dbReference>
<dbReference type="EMBL" id="JACIDX010000003">
    <property type="protein sequence ID" value="MBB3954163.1"/>
    <property type="molecule type" value="Genomic_DNA"/>
</dbReference>
<feature type="transmembrane region" description="Helical" evidence="13">
    <location>
        <begin position="167"/>
        <end position="187"/>
    </location>
</feature>
<sequence length="206" mass="22204">MGASAASGWNRIARALHWGTALAVLVEVPAGFIMSWTYAARDPGGKANHILSSQIHHTLGLFVLLAVVFRIAWRLTHDTPPPPATSSRFEVVLAAAVQGLLYLLLLALPLSGWAALSSMAAGAGYPAPEMWFFGTDGFGPHGFIPHIVPPVAWNAPVLFKYGLFARIHVWGLWLGGGLLVLHIAGAFKQHFIARSDVLIRMWKGGQ</sequence>
<keyword evidence="10" id="KW-0408">Iron</keyword>
<keyword evidence="5" id="KW-0349">Heme</keyword>
<evidence type="ECO:0000256" key="1">
    <source>
        <dbReference type="ARBA" id="ARBA00001970"/>
    </source>
</evidence>
<dbReference type="PANTHER" id="PTHR30529">
    <property type="entry name" value="CYTOCHROME B561"/>
    <property type="match status" value="1"/>
</dbReference>
<dbReference type="Pfam" id="PF01292">
    <property type="entry name" value="Ni_hydr_CYTB"/>
    <property type="match status" value="1"/>
</dbReference>
<feature type="transmembrane region" description="Helical" evidence="13">
    <location>
        <begin position="93"/>
        <end position="116"/>
    </location>
</feature>
<keyword evidence="9 13" id="KW-1133">Transmembrane helix</keyword>
<gene>
    <name evidence="15" type="ORF">GGR38_001090</name>
</gene>
<proteinExistence type="inferred from homology"/>
<feature type="transmembrane region" description="Helical" evidence="13">
    <location>
        <begin position="12"/>
        <end position="34"/>
    </location>
</feature>
<dbReference type="GO" id="GO:0020037">
    <property type="term" value="F:heme binding"/>
    <property type="evidence" value="ECO:0007669"/>
    <property type="project" value="TreeGrafter"/>
</dbReference>
<keyword evidence="6 13" id="KW-0812">Transmembrane</keyword>
<keyword evidence="8" id="KW-0249">Electron transport</keyword>
<dbReference type="GO" id="GO:0046872">
    <property type="term" value="F:metal ion binding"/>
    <property type="evidence" value="ECO:0007669"/>
    <property type="project" value="UniProtKB-KW"/>
</dbReference>
<protein>
    <submittedName>
        <fullName evidence="15">Cytochrome b561</fullName>
    </submittedName>
</protein>
<name>A0A7W6G5D8_9SPHN</name>
<keyword evidence="4" id="KW-1003">Cell membrane</keyword>
<evidence type="ECO:0000256" key="9">
    <source>
        <dbReference type="ARBA" id="ARBA00022989"/>
    </source>
</evidence>
<evidence type="ECO:0000256" key="2">
    <source>
        <dbReference type="ARBA" id="ARBA00004651"/>
    </source>
</evidence>
<comment type="similarity">
    <text evidence="12">Belongs to the cytochrome b561 family.</text>
</comment>
<comment type="subcellular location">
    <subcellularLocation>
        <location evidence="2">Cell membrane</location>
        <topology evidence="2">Multi-pass membrane protein</topology>
    </subcellularLocation>
</comment>